<protein>
    <submittedName>
        <fullName evidence="1">Uncharacterized protein</fullName>
    </submittedName>
</protein>
<comment type="caution">
    <text evidence="1">The sequence shown here is derived from an EMBL/GenBank/DDBJ whole genome shotgun (WGS) entry which is preliminary data.</text>
</comment>
<dbReference type="EMBL" id="CM055098">
    <property type="protein sequence ID" value="KAJ7550660.1"/>
    <property type="molecule type" value="Genomic_DNA"/>
</dbReference>
<evidence type="ECO:0000313" key="1">
    <source>
        <dbReference type="EMBL" id="KAJ7550660.1"/>
    </source>
</evidence>
<organism evidence="1 2">
    <name type="scientific">Diphasiastrum complanatum</name>
    <name type="common">Issler's clubmoss</name>
    <name type="synonym">Lycopodium complanatum</name>
    <dbReference type="NCBI Taxonomy" id="34168"/>
    <lineage>
        <taxon>Eukaryota</taxon>
        <taxon>Viridiplantae</taxon>
        <taxon>Streptophyta</taxon>
        <taxon>Embryophyta</taxon>
        <taxon>Tracheophyta</taxon>
        <taxon>Lycopodiopsida</taxon>
        <taxon>Lycopodiales</taxon>
        <taxon>Lycopodiaceae</taxon>
        <taxon>Lycopodioideae</taxon>
        <taxon>Diphasiastrum</taxon>
    </lineage>
</organism>
<reference evidence="2" key="1">
    <citation type="journal article" date="2024" name="Proc. Natl. Acad. Sci. U.S.A.">
        <title>Extraordinary preservation of gene collinearity over three hundred million years revealed in homosporous lycophytes.</title>
        <authorList>
            <person name="Li C."/>
            <person name="Wickell D."/>
            <person name="Kuo L.Y."/>
            <person name="Chen X."/>
            <person name="Nie B."/>
            <person name="Liao X."/>
            <person name="Peng D."/>
            <person name="Ji J."/>
            <person name="Jenkins J."/>
            <person name="Williams M."/>
            <person name="Shu S."/>
            <person name="Plott C."/>
            <person name="Barry K."/>
            <person name="Rajasekar S."/>
            <person name="Grimwood J."/>
            <person name="Han X."/>
            <person name="Sun S."/>
            <person name="Hou Z."/>
            <person name="He W."/>
            <person name="Dai G."/>
            <person name="Sun C."/>
            <person name="Schmutz J."/>
            <person name="Leebens-Mack J.H."/>
            <person name="Li F.W."/>
            <person name="Wang L."/>
        </authorList>
    </citation>
    <scope>NUCLEOTIDE SEQUENCE [LARGE SCALE GENOMIC DNA]</scope>
    <source>
        <strain evidence="2">cv. PW_Plant_1</strain>
    </source>
</reference>
<sequence length="500" mass="54207">MALSVVICSEEWRRKLAGVAILIFFLESDVMVSKVDGLGVNWGTQMSHMMPSNSVVQMLQNDGFNKVKLFDANPSALAGLAGSKIEVMVGIPNDMLATLATSTNAADNWVQQNVSRYRDVNIKYVAVGNEPFLNAYNGTFENVTIPALQNIQQSLAKANLAGQVKVTVPLNADVLTNPNDPYPSFGVFRDNIKPLMLSIVSFLDKVGGPFTINLYPFISLHQDPNFPKEFAFFDGTSNAIVDGSNTYTNVFDASYDLLVAALKNAGYPNLPIIVGEVGWPTDGDINANVQNAQRFNQGLLRHIVTSPGTPLRPGIPIEVYLFSLIDEDQKSIAPGSFERHWGLYTFDGQRKYSLDLTGKGSTNSLVNAQGIKYLPSRWCVLNTSADMTTLGNNVGYACGIADCTSLSYGGTCNFLSSEGNASYAFNSYYQLNNQTQGSCNFQGLATITTKDPSNNGCRFEVQIAASSSSSSSPAIWHGPRLVSLILGYAGYLIGIVFFLL</sequence>
<accession>A0ACC2D8X5</accession>
<name>A0ACC2D8X5_DIPCM</name>
<gene>
    <name evidence="1" type="ORF">O6H91_07G111400</name>
</gene>
<dbReference type="Proteomes" id="UP001162992">
    <property type="component" value="Chromosome 7"/>
</dbReference>
<keyword evidence="2" id="KW-1185">Reference proteome</keyword>
<proteinExistence type="predicted"/>
<evidence type="ECO:0000313" key="2">
    <source>
        <dbReference type="Proteomes" id="UP001162992"/>
    </source>
</evidence>